<dbReference type="AlphaFoldDB" id="A0A6A6U938"/>
<dbReference type="EMBL" id="MU004236">
    <property type="protein sequence ID" value="KAF2668126.1"/>
    <property type="molecule type" value="Genomic_DNA"/>
</dbReference>
<name>A0A6A6U938_9PEZI</name>
<dbReference type="OrthoDB" id="542013at2759"/>
<keyword evidence="2" id="KW-0521">NADP</keyword>
<dbReference type="Proteomes" id="UP000799302">
    <property type="component" value="Unassembled WGS sequence"/>
</dbReference>
<keyword evidence="5" id="KW-1185">Reference proteome</keyword>
<dbReference type="InterPro" id="IPR002347">
    <property type="entry name" value="SDR_fam"/>
</dbReference>
<protein>
    <submittedName>
        <fullName evidence="4">NAD(P)-binding protein</fullName>
    </submittedName>
</protein>
<comment type="similarity">
    <text evidence="1">Belongs to the short-chain dehydrogenases/reductases (SDR) family.</text>
</comment>
<dbReference type="InterPro" id="IPR036291">
    <property type="entry name" value="NAD(P)-bd_dom_sf"/>
</dbReference>
<gene>
    <name evidence="4" type="ORF">BT63DRAFT_268577</name>
</gene>
<evidence type="ECO:0000256" key="2">
    <source>
        <dbReference type="ARBA" id="ARBA00022857"/>
    </source>
</evidence>
<proteinExistence type="inferred from homology"/>
<keyword evidence="3" id="KW-0560">Oxidoreductase</keyword>
<reference evidence="4" key="1">
    <citation type="journal article" date="2020" name="Stud. Mycol.">
        <title>101 Dothideomycetes genomes: a test case for predicting lifestyles and emergence of pathogens.</title>
        <authorList>
            <person name="Haridas S."/>
            <person name="Albert R."/>
            <person name="Binder M."/>
            <person name="Bloem J."/>
            <person name="Labutti K."/>
            <person name="Salamov A."/>
            <person name="Andreopoulos B."/>
            <person name="Baker S."/>
            <person name="Barry K."/>
            <person name="Bills G."/>
            <person name="Bluhm B."/>
            <person name="Cannon C."/>
            <person name="Castanera R."/>
            <person name="Culley D."/>
            <person name="Daum C."/>
            <person name="Ezra D."/>
            <person name="Gonzalez J."/>
            <person name="Henrissat B."/>
            <person name="Kuo A."/>
            <person name="Liang C."/>
            <person name="Lipzen A."/>
            <person name="Lutzoni F."/>
            <person name="Magnuson J."/>
            <person name="Mondo S."/>
            <person name="Nolan M."/>
            <person name="Ohm R."/>
            <person name="Pangilinan J."/>
            <person name="Park H.-J."/>
            <person name="Ramirez L."/>
            <person name="Alfaro M."/>
            <person name="Sun H."/>
            <person name="Tritt A."/>
            <person name="Yoshinaga Y."/>
            <person name="Zwiers L.-H."/>
            <person name="Turgeon B."/>
            <person name="Goodwin S."/>
            <person name="Spatafora J."/>
            <person name="Crous P."/>
            <person name="Grigoriev I."/>
        </authorList>
    </citation>
    <scope>NUCLEOTIDE SEQUENCE</scope>
    <source>
        <strain evidence="4">CBS 115976</strain>
    </source>
</reference>
<evidence type="ECO:0000256" key="1">
    <source>
        <dbReference type="ARBA" id="ARBA00006484"/>
    </source>
</evidence>
<accession>A0A6A6U938</accession>
<evidence type="ECO:0000313" key="5">
    <source>
        <dbReference type="Proteomes" id="UP000799302"/>
    </source>
</evidence>
<dbReference type="Pfam" id="PF00106">
    <property type="entry name" value="adh_short"/>
    <property type="match status" value="1"/>
</dbReference>
<evidence type="ECO:0000256" key="3">
    <source>
        <dbReference type="ARBA" id="ARBA00023002"/>
    </source>
</evidence>
<dbReference type="Gene3D" id="3.40.50.720">
    <property type="entry name" value="NAD(P)-binding Rossmann-like Domain"/>
    <property type="match status" value="1"/>
</dbReference>
<dbReference type="PANTHER" id="PTHR24320">
    <property type="entry name" value="RETINOL DEHYDROGENASE"/>
    <property type="match status" value="1"/>
</dbReference>
<dbReference type="PRINTS" id="PR00081">
    <property type="entry name" value="GDHRDH"/>
</dbReference>
<organism evidence="4 5">
    <name type="scientific">Microthyrium microscopicum</name>
    <dbReference type="NCBI Taxonomy" id="703497"/>
    <lineage>
        <taxon>Eukaryota</taxon>
        <taxon>Fungi</taxon>
        <taxon>Dikarya</taxon>
        <taxon>Ascomycota</taxon>
        <taxon>Pezizomycotina</taxon>
        <taxon>Dothideomycetes</taxon>
        <taxon>Dothideomycetes incertae sedis</taxon>
        <taxon>Microthyriales</taxon>
        <taxon>Microthyriaceae</taxon>
        <taxon>Microthyrium</taxon>
    </lineage>
</organism>
<dbReference type="SUPFAM" id="SSF51735">
    <property type="entry name" value="NAD(P)-binding Rossmann-fold domains"/>
    <property type="match status" value="1"/>
</dbReference>
<dbReference type="PANTHER" id="PTHR24320:SF252">
    <property type="entry name" value="DEHYDROGENASE_REDUCTASE FAMILY PROTEIN, PUTATIVE (AFU_ORTHOLOGUE AFUA_3G08550)-RELATED"/>
    <property type="match status" value="1"/>
</dbReference>
<sequence>MPGFGDIRQFMIGQAFGSTYIPQNADFTGKTIAITGATAGIGLECAKHLARLNVHTLILGCRNLERGKTAKNIIINQPKSKILTSIEVWEVDLANFSSVISFAKRIQQFPRLDAFISNAGIEPMIFQLAEDIEMTLTVNVVSTMLLNIMVLPKLRETSTKYASPTTLTTVGSSVHIFGLTENLLDNLHNKSKDTFDILSDQNTADLGGPDAAMSPRYALSKTILHALLGRLATKASRKDQEVIVNWVNPGWCESEISRHKNAPSLSTKISIALLRRTAEQGSRELINAILIGKESNGCYLSECSIKPESAFLRSKDGQQFADQLWRELMSRFEKLSPEPNSILAQQ</sequence>
<dbReference type="GO" id="GO:0016491">
    <property type="term" value="F:oxidoreductase activity"/>
    <property type="evidence" value="ECO:0007669"/>
    <property type="project" value="UniProtKB-KW"/>
</dbReference>
<evidence type="ECO:0000313" key="4">
    <source>
        <dbReference type="EMBL" id="KAF2668126.1"/>
    </source>
</evidence>